<dbReference type="Proteomes" id="UP001627408">
    <property type="component" value="Unassembled WGS sequence"/>
</dbReference>
<dbReference type="GO" id="GO:0016491">
    <property type="term" value="F:oxidoreductase activity"/>
    <property type="evidence" value="ECO:0007669"/>
    <property type="project" value="UniProtKB-KW"/>
</dbReference>
<dbReference type="Gene3D" id="3.30.9.10">
    <property type="entry name" value="D-Amino Acid Oxidase, subunit A, domain 2"/>
    <property type="match status" value="1"/>
</dbReference>
<dbReference type="SUPFAM" id="SSF51905">
    <property type="entry name" value="FAD/NAD(P)-binding domain"/>
    <property type="match status" value="1"/>
</dbReference>
<comment type="caution">
    <text evidence="3">The sequence shown here is derived from an EMBL/GenBank/DDBJ whole genome shotgun (WGS) entry which is preliminary data.</text>
</comment>
<protein>
    <submittedName>
        <fullName evidence="3">NAD(P)/FAD-dependent oxidoreductase</fullName>
        <ecNumber evidence="3">1.-.-.-</ecNumber>
    </submittedName>
</protein>
<evidence type="ECO:0000256" key="1">
    <source>
        <dbReference type="ARBA" id="ARBA00023002"/>
    </source>
</evidence>
<evidence type="ECO:0000313" key="3">
    <source>
        <dbReference type="EMBL" id="MFL4471718.1"/>
    </source>
</evidence>
<dbReference type="Gene3D" id="3.50.50.60">
    <property type="entry name" value="FAD/NAD(P)-binding domain"/>
    <property type="match status" value="1"/>
</dbReference>
<sequence length="317" mass="33699">MRQINAASAPFFASPPDGFCETPLLTPRGALTVADADSVDQLPALLALSETDEDVVEITTQEALAMAPYLRPDRIFGAVYEANVMDINVSGMHQGYLKGIRQRGGTITTGEAVISLVHQAGVWEVKTKQQTYRAKTIINAAGAWAEEIGILAGAQRIGLVPMRRTGIIIDAPDGLNLAASPAVDFAASGAYIKPDAGKLMASPGDATPTTAQDVRPEELDIAHLAHWIETETLIPVRRISHSWAGLRSFVADEAPVVGFDSDVPNFLWLAAQGGYGIMMAPALAKCAAEIALKRLTSQVSFDVEAIAPTRQSISVPE</sequence>
<dbReference type="RefSeq" id="WP_407593574.1">
    <property type="nucleotide sequence ID" value="NZ_JBHDIY010000002.1"/>
</dbReference>
<dbReference type="PANTHER" id="PTHR13847">
    <property type="entry name" value="SARCOSINE DEHYDROGENASE-RELATED"/>
    <property type="match status" value="1"/>
</dbReference>
<keyword evidence="4" id="KW-1185">Reference proteome</keyword>
<proteinExistence type="predicted"/>
<dbReference type="PANTHER" id="PTHR13847:SF287">
    <property type="entry name" value="FAD-DEPENDENT OXIDOREDUCTASE DOMAIN-CONTAINING PROTEIN 1"/>
    <property type="match status" value="1"/>
</dbReference>
<dbReference type="EMBL" id="JBHDIY010000002">
    <property type="protein sequence ID" value="MFL4471718.1"/>
    <property type="molecule type" value="Genomic_DNA"/>
</dbReference>
<keyword evidence="1 3" id="KW-0560">Oxidoreductase</keyword>
<evidence type="ECO:0000313" key="4">
    <source>
        <dbReference type="Proteomes" id="UP001627408"/>
    </source>
</evidence>
<name>A0ABW8UX36_9RHOB</name>
<accession>A0ABW8UX36</accession>
<feature type="domain" description="FAD dependent oxidoreductase" evidence="2">
    <location>
        <begin position="24"/>
        <end position="289"/>
    </location>
</feature>
<dbReference type="InterPro" id="IPR036188">
    <property type="entry name" value="FAD/NAD-bd_sf"/>
</dbReference>
<evidence type="ECO:0000259" key="2">
    <source>
        <dbReference type="Pfam" id="PF01266"/>
    </source>
</evidence>
<dbReference type="Pfam" id="PF01266">
    <property type="entry name" value="DAO"/>
    <property type="match status" value="1"/>
</dbReference>
<dbReference type="InterPro" id="IPR006076">
    <property type="entry name" value="FAD-dep_OxRdtase"/>
</dbReference>
<gene>
    <name evidence="3" type="ORF">ACERZ8_18225</name>
</gene>
<reference evidence="3 4" key="1">
    <citation type="submission" date="2024-08" db="EMBL/GenBank/DDBJ databases">
        <title>Tateyamaria sp. nov., isolated from marine algae.</title>
        <authorList>
            <person name="Choi B.J."/>
            <person name="Kim J.M."/>
            <person name="Lee J.K."/>
            <person name="Choi D.G."/>
            <person name="Bayburt H."/>
            <person name="Baek J.H."/>
            <person name="Han D.M."/>
            <person name="Jeon C.O."/>
        </authorList>
    </citation>
    <scope>NUCLEOTIDE SEQUENCE [LARGE SCALE GENOMIC DNA]</scope>
    <source>
        <strain evidence="3 4">KMU-156</strain>
    </source>
</reference>
<organism evidence="3 4">
    <name type="scientific">Tateyamaria armeniaca</name>
    <dbReference type="NCBI Taxonomy" id="2518930"/>
    <lineage>
        <taxon>Bacteria</taxon>
        <taxon>Pseudomonadati</taxon>
        <taxon>Pseudomonadota</taxon>
        <taxon>Alphaproteobacteria</taxon>
        <taxon>Rhodobacterales</taxon>
        <taxon>Roseobacteraceae</taxon>
        <taxon>Tateyamaria</taxon>
    </lineage>
</organism>
<dbReference type="EC" id="1.-.-.-" evidence="3"/>